<protein>
    <submittedName>
        <fullName evidence="3">DUF5689 domain-containing protein</fullName>
    </submittedName>
</protein>
<dbReference type="AlphaFoldDB" id="A0A9X4MWX2"/>
<gene>
    <name evidence="3" type="ORF">NMK71_03580</name>
</gene>
<evidence type="ECO:0000259" key="2">
    <source>
        <dbReference type="Pfam" id="PF18942"/>
    </source>
</evidence>
<organism evidence="3 4">
    <name type="scientific">Profundicola chukchiensis</name>
    <dbReference type="NCBI Taxonomy" id="2961959"/>
    <lineage>
        <taxon>Bacteria</taxon>
        <taxon>Pseudomonadati</taxon>
        <taxon>Bacteroidota</taxon>
        <taxon>Flavobacteriia</taxon>
        <taxon>Flavobacteriales</taxon>
        <taxon>Weeksellaceae</taxon>
        <taxon>Profundicola</taxon>
    </lineage>
</organism>
<dbReference type="InterPro" id="IPR008979">
    <property type="entry name" value="Galactose-bd-like_sf"/>
</dbReference>
<sequence>MRNLYLFLLLIPFSFAFGQNIAQNGGMENWTDGVLDVWTSEDGTVITQESTIVSEGSSAAKFQVITATQGNTDFRQNVAVEIGKTYEITVDVYQLDNASKTRIYGTDWGTYSDPALVGEWQTISYEFTASETGSVPVGLRFYDEADVFDAEVGAFVIIDNYTVTCLDCATTSPEIFISSPSEGEVLAAGTTETTVEFVVNNFVVGTDGHVHYSLNDGEAQMLYSTDAFTLSGLTSGSHTLNMWLVDGDHNALDPEASATVNFSIPGQNEVSSIAELRAGATDGSINTLTSEAIITMQQDFRGQKWIQDSTGAILIDDNAGLITTAYNQYDGVSGLQGTISVFRGLMQFIPTADTGVVTSTGNEVMPVVVTVEELNANITAYESQLIKIENVSTDATGDWNAGTNYDFMQTGSAENLIVRTNFYDADYIGTALPEGTVHLVGIASRFNDDAQIFPRDSEDIIDNLSVRNPNFNTALVKVAVANGELKVAGFEAKDIAIYNTNGQLVGSSKAVGSLPVGTYIAVMRNAEGQVVNVKFIKK</sequence>
<dbReference type="InterPro" id="IPR043744">
    <property type="entry name" value="DUF5689"/>
</dbReference>
<dbReference type="Proteomes" id="UP001152599">
    <property type="component" value="Unassembled WGS sequence"/>
</dbReference>
<feature type="chain" id="PRO_5040842575" evidence="1">
    <location>
        <begin position="19"/>
        <end position="538"/>
    </location>
</feature>
<evidence type="ECO:0000313" key="4">
    <source>
        <dbReference type="Proteomes" id="UP001152599"/>
    </source>
</evidence>
<keyword evidence="1" id="KW-0732">Signal</keyword>
<reference evidence="3" key="1">
    <citation type="submission" date="2022-07" db="EMBL/GenBank/DDBJ databases">
        <title>Description and genome-wide analysis of Profundicola chukchiensis gen. nov., sp. nov., marine bacteria isolated from bottom sediments of the Chukchi Sea.</title>
        <authorList>
            <person name="Romanenko L."/>
            <person name="Otstavnykh N."/>
            <person name="Kurilenko V."/>
            <person name="Eremeev V."/>
            <person name="Velansky P."/>
            <person name="Mikhailov V."/>
            <person name="Isaeva M."/>
        </authorList>
    </citation>
    <scope>NUCLEOTIDE SEQUENCE</scope>
    <source>
        <strain evidence="3">KMM 9713</strain>
    </source>
</reference>
<evidence type="ECO:0000313" key="3">
    <source>
        <dbReference type="EMBL" id="MDG4945484.1"/>
    </source>
</evidence>
<dbReference type="Pfam" id="PF18942">
    <property type="entry name" value="DUF5689"/>
    <property type="match status" value="1"/>
</dbReference>
<proteinExistence type="predicted"/>
<feature type="domain" description="DUF5689" evidence="2">
    <location>
        <begin position="355"/>
        <end position="460"/>
    </location>
</feature>
<name>A0A9X4MWX2_9FLAO</name>
<evidence type="ECO:0000256" key="1">
    <source>
        <dbReference type="SAM" id="SignalP"/>
    </source>
</evidence>
<feature type="signal peptide" evidence="1">
    <location>
        <begin position="1"/>
        <end position="18"/>
    </location>
</feature>
<keyword evidence="4" id="KW-1185">Reference proteome</keyword>
<accession>A0A9X4MWX2</accession>
<dbReference type="EMBL" id="JANCMU010000001">
    <property type="protein sequence ID" value="MDG4945484.1"/>
    <property type="molecule type" value="Genomic_DNA"/>
</dbReference>
<comment type="caution">
    <text evidence="3">The sequence shown here is derived from an EMBL/GenBank/DDBJ whole genome shotgun (WGS) entry which is preliminary data.</text>
</comment>
<dbReference type="Gene3D" id="2.60.120.260">
    <property type="entry name" value="Galactose-binding domain-like"/>
    <property type="match status" value="1"/>
</dbReference>
<dbReference type="SUPFAM" id="SSF49785">
    <property type="entry name" value="Galactose-binding domain-like"/>
    <property type="match status" value="1"/>
</dbReference>
<dbReference type="RefSeq" id="WP_304420088.1">
    <property type="nucleotide sequence ID" value="NZ_JANCMU010000001.1"/>
</dbReference>